<evidence type="ECO:0000256" key="2">
    <source>
        <dbReference type="ARBA" id="ARBA00022737"/>
    </source>
</evidence>
<dbReference type="InterPro" id="IPR003961">
    <property type="entry name" value="FN3_dom"/>
</dbReference>
<dbReference type="Gene3D" id="3.80.10.10">
    <property type="entry name" value="Ribonuclease Inhibitor"/>
    <property type="match status" value="1"/>
</dbReference>
<proteinExistence type="predicted"/>
<sequence length="943" mass="109263">MKVDLSNKNLKRIDYLFLKQYLKSIVLNNQEEILIENEEDESIEGFVQTICLDNNFLNKLENLESFHNLKNLSLGNNRLVEIKSICQLVKLEYVNLLNNSLIDLQPFKQLRNLIWLNISGNQIKNLDALKYNIYLEYLDASENSISCLSDIRVLTKLHTLNLSGNDIQSLKDFSNFLPVSIKNLHLSYNSIDDLNEVSYLHPQKAEWLHTQGKGRYFKPGQNTQLIEYLIQSCSLSIESLQITKTEADTVIASRDTVKDSSEAHTSDLISDYHNIMVNNYYSSSDSINKDLKLFNQLKNSSYINSKTDPDTDSDRERKSRYLEYDNRPIKPLDTNAFYKQISEFSEVSGEELEEMRKKVVRNRAKTSDNQKLPQQKNFLKAQSRQYSLNKPVKVTENRTTRLRKRSKTQEDLSFSKKTPTKINAVKKTPSSKSTSNTPLKIKNSYSPAKFSISRPESKNSFTIMPSTLEKRLENFSKTEKINEPDANSENNFDKKEDMSILSMEIHSKIQKQRQEMRAQREKNLREFKSQLRLMDQEKEYAEFESIYNIKVPLPVSDTFEDQCATKIQAAFRGYRLRKSKFIRPKILYIKYKKINREALFVKNGLHDLKKAQLELVEFSQNSTQIINELVKKIGSFDFTSQIDKVEADLAKKLKIENEGLMLKVKLLEEKCKSLEEQVPKSETEDEVEFKYKKVEEESVEPKIQIHPPLKVRLQKLNEKSVALKWNHNPKNLFVEITGYKIYINDELCGTMKSSDTIAAINGIQEEGEYKIFLKTFLNKMESDKSNCVITRVKKKHNKNQTSSSVSDEAEAENVAKSANLSNISGISDRDESMEKKLSCMDLPFQNWLDSSRSFLIDESKNDRLRTKPPVSPNQTQAKTKKFIGVKSENDLSLKYSLNEPMQSNSFSLPKESLVRKSISFDEEFELDDNLNEQTEREKFSQLI</sequence>
<dbReference type="SUPFAM" id="SSF49265">
    <property type="entry name" value="Fibronectin type III"/>
    <property type="match status" value="1"/>
</dbReference>
<feature type="coiled-coil region" evidence="3">
    <location>
        <begin position="650"/>
        <end position="684"/>
    </location>
</feature>
<comment type="caution">
    <text evidence="6">The sequence shown here is derived from an EMBL/GenBank/DDBJ whole genome shotgun (WGS) entry which is preliminary data.</text>
</comment>
<feature type="domain" description="Fibronectin type-III" evidence="5">
    <location>
        <begin position="707"/>
        <end position="795"/>
    </location>
</feature>
<dbReference type="PROSITE" id="PS51450">
    <property type="entry name" value="LRR"/>
    <property type="match status" value="5"/>
</dbReference>
<dbReference type="PANTHER" id="PTHR24366">
    <property type="entry name" value="IG(IMMUNOGLOBULIN) AND LRR(LEUCINE RICH REPEAT) DOMAINS"/>
    <property type="match status" value="1"/>
</dbReference>
<dbReference type="Gene3D" id="2.60.40.10">
    <property type="entry name" value="Immunoglobulins"/>
    <property type="match status" value="1"/>
</dbReference>
<dbReference type="CDD" id="cd23767">
    <property type="entry name" value="IQCD"/>
    <property type="match status" value="1"/>
</dbReference>
<evidence type="ECO:0000256" key="4">
    <source>
        <dbReference type="SAM" id="MobiDB-lite"/>
    </source>
</evidence>
<dbReference type="PANTHER" id="PTHR24366:SF96">
    <property type="entry name" value="LEUCINE RICH REPEAT CONTAINING 53"/>
    <property type="match status" value="1"/>
</dbReference>
<dbReference type="EMBL" id="REGN01001882">
    <property type="protein sequence ID" value="RNA31872.1"/>
    <property type="molecule type" value="Genomic_DNA"/>
</dbReference>
<accession>A0A3M7S7Y6</accession>
<dbReference type="PROSITE" id="PS50096">
    <property type="entry name" value="IQ"/>
    <property type="match status" value="1"/>
</dbReference>
<reference evidence="6 7" key="1">
    <citation type="journal article" date="2018" name="Sci. Rep.">
        <title>Genomic signatures of local adaptation to the degree of environmental predictability in rotifers.</title>
        <authorList>
            <person name="Franch-Gras L."/>
            <person name="Hahn C."/>
            <person name="Garcia-Roger E.M."/>
            <person name="Carmona M.J."/>
            <person name="Serra M."/>
            <person name="Gomez A."/>
        </authorList>
    </citation>
    <scope>NUCLEOTIDE SEQUENCE [LARGE SCALE GENOMIC DNA]</scope>
    <source>
        <strain evidence="6">HYR1</strain>
    </source>
</reference>
<dbReference type="InterPro" id="IPR036116">
    <property type="entry name" value="FN3_sf"/>
</dbReference>
<evidence type="ECO:0000259" key="5">
    <source>
        <dbReference type="PROSITE" id="PS50853"/>
    </source>
</evidence>
<dbReference type="InterPro" id="IPR001611">
    <property type="entry name" value="Leu-rich_rpt"/>
</dbReference>
<keyword evidence="3" id="KW-0175">Coiled coil</keyword>
<dbReference type="CDD" id="cd00063">
    <property type="entry name" value="FN3"/>
    <property type="match status" value="1"/>
</dbReference>
<evidence type="ECO:0000256" key="1">
    <source>
        <dbReference type="ARBA" id="ARBA00022614"/>
    </source>
</evidence>
<protein>
    <submittedName>
        <fullName evidence="6">Centrosomal of 97 kDa</fullName>
    </submittedName>
</protein>
<dbReference type="STRING" id="10195.A0A3M7S7Y6"/>
<dbReference type="OrthoDB" id="5954088at2759"/>
<keyword evidence="7" id="KW-1185">Reference proteome</keyword>
<dbReference type="InterPro" id="IPR000048">
    <property type="entry name" value="IQ_motif_EF-hand-BS"/>
</dbReference>
<keyword evidence="2" id="KW-0677">Repeat</keyword>
<dbReference type="PROSITE" id="PS50853">
    <property type="entry name" value="FN3"/>
    <property type="match status" value="1"/>
</dbReference>
<dbReference type="Pfam" id="PF00612">
    <property type="entry name" value="IQ"/>
    <property type="match status" value="1"/>
</dbReference>
<evidence type="ECO:0000256" key="3">
    <source>
        <dbReference type="SAM" id="Coils"/>
    </source>
</evidence>
<dbReference type="InterPro" id="IPR032675">
    <property type="entry name" value="LRR_dom_sf"/>
</dbReference>
<gene>
    <name evidence="6" type="ORF">BpHYR1_020534</name>
</gene>
<organism evidence="6 7">
    <name type="scientific">Brachionus plicatilis</name>
    <name type="common">Marine rotifer</name>
    <name type="synonym">Brachionus muelleri</name>
    <dbReference type="NCBI Taxonomy" id="10195"/>
    <lineage>
        <taxon>Eukaryota</taxon>
        <taxon>Metazoa</taxon>
        <taxon>Spiralia</taxon>
        <taxon>Gnathifera</taxon>
        <taxon>Rotifera</taxon>
        <taxon>Eurotatoria</taxon>
        <taxon>Monogononta</taxon>
        <taxon>Pseudotrocha</taxon>
        <taxon>Ploima</taxon>
        <taxon>Brachionidae</taxon>
        <taxon>Brachionus</taxon>
    </lineage>
</organism>
<evidence type="ECO:0000313" key="6">
    <source>
        <dbReference type="EMBL" id="RNA31872.1"/>
    </source>
</evidence>
<dbReference type="SUPFAM" id="SSF52058">
    <property type="entry name" value="L domain-like"/>
    <property type="match status" value="1"/>
</dbReference>
<feature type="region of interest" description="Disordered" evidence="4">
    <location>
        <begin position="859"/>
        <end position="879"/>
    </location>
</feature>
<keyword evidence="1" id="KW-0433">Leucine-rich repeat</keyword>
<dbReference type="InterPro" id="IPR013783">
    <property type="entry name" value="Ig-like_fold"/>
</dbReference>
<evidence type="ECO:0000313" key="7">
    <source>
        <dbReference type="Proteomes" id="UP000276133"/>
    </source>
</evidence>
<name>A0A3M7S7Y6_BRAPC</name>
<dbReference type="Proteomes" id="UP000276133">
    <property type="component" value="Unassembled WGS sequence"/>
</dbReference>
<dbReference type="AlphaFoldDB" id="A0A3M7S7Y6"/>